<dbReference type="Pfam" id="PF02565">
    <property type="entry name" value="RecO_C"/>
    <property type="match status" value="1"/>
</dbReference>
<evidence type="ECO:0000256" key="2">
    <source>
        <dbReference type="ARBA" id="ARBA00021310"/>
    </source>
</evidence>
<dbReference type="PANTHER" id="PTHR33991">
    <property type="entry name" value="DNA REPAIR PROTEIN RECO"/>
    <property type="match status" value="1"/>
</dbReference>
<dbReference type="SUPFAM" id="SSF57863">
    <property type="entry name" value="ArfGap/RecO-like zinc finger"/>
    <property type="match status" value="1"/>
</dbReference>
<evidence type="ECO:0000259" key="8">
    <source>
        <dbReference type="Pfam" id="PF11967"/>
    </source>
</evidence>
<dbReference type="KEGG" id="samy:DB32_005722"/>
<comment type="similarity">
    <text evidence="1 7">Belongs to the RecO family.</text>
</comment>
<feature type="domain" description="DNA replication/recombination mediator RecO N-terminal" evidence="8">
    <location>
        <begin position="5"/>
        <end position="82"/>
    </location>
</feature>
<gene>
    <name evidence="7" type="primary">recO</name>
    <name evidence="9" type="ORF">DB32_005722</name>
</gene>
<dbReference type="EMBL" id="CP011125">
    <property type="protein sequence ID" value="AKF08573.1"/>
    <property type="molecule type" value="Genomic_DNA"/>
</dbReference>
<dbReference type="Pfam" id="PF11967">
    <property type="entry name" value="RecO_N"/>
    <property type="match status" value="1"/>
</dbReference>
<evidence type="ECO:0000256" key="4">
    <source>
        <dbReference type="ARBA" id="ARBA00023172"/>
    </source>
</evidence>
<dbReference type="Gene3D" id="1.20.1440.120">
    <property type="entry name" value="Recombination protein O, C-terminal domain"/>
    <property type="match status" value="1"/>
</dbReference>
<comment type="function">
    <text evidence="7">Involved in DNA repair and RecF pathway recombination.</text>
</comment>
<dbReference type="Gene3D" id="2.40.50.140">
    <property type="entry name" value="Nucleic acid-binding proteins"/>
    <property type="match status" value="1"/>
</dbReference>
<dbReference type="Proteomes" id="UP000034883">
    <property type="component" value="Chromosome"/>
</dbReference>
<evidence type="ECO:0000256" key="5">
    <source>
        <dbReference type="ARBA" id="ARBA00023204"/>
    </source>
</evidence>
<dbReference type="HAMAP" id="MF_00201">
    <property type="entry name" value="RecO"/>
    <property type="match status" value="1"/>
</dbReference>
<dbReference type="InterPro" id="IPR012340">
    <property type="entry name" value="NA-bd_OB-fold"/>
</dbReference>
<proteinExistence type="inferred from homology"/>
<dbReference type="RefSeq" id="WP_053235699.1">
    <property type="nucleotide sequence ID" value="NZ_CP011125.1"/>
</dbReference>
<evidence type="ECO:0000256" key="6">
    <source>
        <dbReference type="ARBA" id="ARBA00033409"/>
    </source>
</evidence>
<dbReference type="SUPFAM" id="SSF50249">
    <property type="entry name" value="Nucleic acid-binding proteins"/>
    <property type="match status" value="1"/>
</dbReference>
<evidence type="ECO:0000256" key="1">
    <source>
        <dbReference type="ARBA" id="ARBA00007452"/>
    </source>
</evidence>
<organism evidence="9 10">
    <name type="scientific">Sandaracinus amylolyticus</name>
    <dbReference type="NCBI Taxonomy" id="927083"/>
    <lineage>
        <taxon>Bacteria</taxon>
        <taxon>Pseudomonadati</taxon>
        <taxon>Myxococcota</taxon>
        <taxon>Polyangia</taxon>
        <taxon>Polyangiales</taxon>
        <taxon>Sandaracinaceae</taxon>
        <taxon>Sandaracinus</taxon>
    </lineage>
</organism>
<dbReference type="InterPro" id="IPR003717">
    <property type="entry name" value="RecO"/>
</dbReference>
<keyword evidence="5 7" id="KW-0234">DNA repair</keyword>
<name>A0A0F6W6E5_9BACT</name>
<dbReference type="GO" id="GO:0006310">
    <property type="term" value="P:DNA recombination"/>
    <property type="evidence" value="ECO:0007669"/>
    <property type="project" value="UniProtKB-UniRule"/>
</dbReference>
<dbReference type="GO" id="GO:0006302">
    <property type="term" value="P:double-strand break repair"/>
    <property type="evidence" value="ECO:0007669"/>
    <property type="project" value="TreeGrafter"/>
</dbReference>
<dbReference type="InterPro" id="IPR022572">
    <property type="entry name" value="DNA_rep/recomb_RecO_N"/>
</dbReference>
<dbReference type="NCBIfam" id="TIGR00613">
    <property type="entry name" value="reco"/>
    <property type="match status" value="1"/>
</dbReference>
<evidence type="ECO:0000313" key="10">
    <source>
        <dbReference type="Proteomes" id="UP000034883"/>
    </source>
</evidence>
<evidence type="ECO:0000313" key="9">
    <source>
        <dbReference type="EMBL" id="AKF08573.1"/>
    </source>
</evidence>
<dbReference type="GO" id="GO:0043590">
    <property type="term" value="C:bacterial nucleoid"/>
    <property type="evidence" value="ECO:0007669"/>
    <property type="project" value="TreeGrafter"/>
</dbReference>
<evidence type="ECO:0000256" key="7">
    <source>
        <dbReference type="HAMAP-Rule" id="MF_00201"/>
    </source>
</evidence>
<evidence type="ECO:0000256" key="3">
    <source>
        <dbReference type="ARBA" id="ARBA00022763"/>
    </source>
</evidence>
<keyword evidence="4 7" id="KW-0233">DNA recombination</keyword>
<accession>A0A0F6W6E5</accession>
<dbReference type="PANTHER" id="PTHR33991:SF1">
    <property type="entry name" value="DNA REPAIR PROTEIN RECO"/>
    <property type="match status" value="1"/>
</dbReference>
<reference evidence="9 10" key="1">
    <citation type="submission" date="2015-03" db="EMBL/GenBank/DDBJ databases">
        <title>Genome assembly of Sandaracinus amylolyticus DSM 53668.</title>
        <authorList>
            <person name="Sharma G."/>
            <person name="Subramanian S."/>
        </authorList>
    </citation>
    <scope>NUCLEOTIDE SEQUENCE [LARGE SCALE GENOMIC DNA]</scope>
    <source>
        <strain evidence="9 10">DSM 53668</strain>
    </source>
</reference>
<dbReference type="InterPro" id="IPR042242">
    <property type="entry name" value="RecO_C"/>
</dbReference>
<keyword evidence="10" id="KW-1185">Reference proteome</keyword>
<keyword evidence="3 7" id="KW-0227">DNA damage</keyword>
<dbReference type="InterPro" id="IPR037278">
    <property type="entry name" value="ARFGAP/RecO"/>
</dbReference>
<sequence>MSQTELTHAVVLRSVAYGEADRILTLLTEAHGKVSLMARNARASRRRFPGGALEPFGLIEIEMALGRGDVGRLASARLVRGFPRLLGSLECLSEAGGAIELLRELVPPREPDVRWLVEVERFFEVLDARAPEPGIEVRLAFTLRALALMGLSPRLDACGRCGRRAEDRAALFDAGLGAIVCRACGGGPLHLAASTRAHMIASQRDAWTDAVQGWDERARSEAESAIDAFVRRHVGRTRSEG</sequence>
<protein>
    <recommendedName>
        <fullName evidence="2 7">DNA repair protein RecO</fullName>
    </recommendedName>
    <alternativeName>
        <fullName evidence="6 7">Recombination protein O</fullName>
    </alternativeName>
</protein>
<dbReference type="AlphaFoldDB" id="A0A0F6W6E5"/>
<dbReference type="STRING" id="927083.DB32_005722"/>
<dbReference type="OrthoDB" id="9780797at2"/>